<gene>
    <name evidence="1" type="ORF">Phpb_01583</name>
</gene>
<dbReference type="Proteomes" id="UP000092665">
    <property type="component" value="Unassembled WGS sequence"/>
</dbReference>
<proteinExistence type="predicted"/>
<accession>A0A1B8YJX2</accession>
<dbReference type="Gene3D" id="6.10.290.10">
    <property type="match status" value="1"/>
</dbReference>
<evidence type="ECO:0000313" key="2">
    <source>
        <dbReference type="Proteomes" id="UP000092665"/>
    </source>
</evidence>
<sequence>MSGLDQIKRAILELSKISAADFKFVDSDWSIDYRLDLDKRLQEDLAKLEIELNLLTDAIQRKDMITAKCALVMARVISLDLSNFFLNLFEDIEKVGWGEQCELPSIPEDYVIPDHYNYPPNK</sequence>
<organism evidence="1 2">
    <name type="scientific">Photorhabdus namnaonensis</name>
    <dbReference type="NCBI Taxonomy" id="1851568"/>
    <lineage>
        <taxon>Bacteria</taxon>
        <taxon>Pseudomonadati</taxon>
        <taxon>Pseudomonadota</taxon>
        <taxon>Gammaproteobacteria</taxon>
        <taxon>Enterobacterales</taxon>
        <taxon>Morganellaceae</taxon>
        <taxon>Photorhabdus</taxon>
    </lineage>
</organism>
<protein>
    <submittedName>
        <fullName evidence="1">Uncharacterized protein</fullName>
    </submittedName>
</protein>
<name>A0A1B8YJX2_9GAMM</name>
<keyword evidence="2" id="KW-1185">Reference proteome</keyword>
<dbReference type="PATRIC" id="fig|29488.15.peg.1728"/>
<dbReference type="EMBL" id="LOIC01000038">
    <property type="protein sequence ID" value="OCA55367.1"/>
    <property type="molecule type" value="Genomic_DNA"/>
</dbReference>
<comment type="caution">
    <text evidence="1">The sequence shown here is derived from an EMBL/GenBank/DDBJ whole genome shotgun (WGS) entry which is preliminary data.</text>
</comment>
<evidence type="ECO:0000313" key="1">
    <source>
        <dbReference type="EMBL" id="OCA55367.1"/>
    </source>
</evidence>
<dbReference type="AlphaFoldDB" id="A0A1B8YJX2"/>
<reference evidence="2" key="1">
    <citation type="submission" date="2015-11" db="EMBL/GenBank/DDBJ databases">
        <authorList>
            <person name="Tobias N.J."/>
            <person name="Mishra B."/>
            <person name="Gupta D.K."/>
            <person name="Thines M."/>
            <person name="Stinear T.P."/>
            <person name="Bode H.B."/>
        </authorList>
    </citation>
    <scope>NUCLEOTIDE SEQUENCE [LARGE SCALE GENOMIC DNA]</scope>
    <source>
        <strain evidence="2">PB45.5</strain>
    </source>
</reference>
<dbReference type="RefSeq" id="WP_036771428.1">
    <property type="nucleotide sequence ID" value="NZ_CAWMQN010000038.1"/>
</dbReference>